<reference evidence="2" key="1">
    <citation type="submission" date="2023-07" db="EMBL/GenBank/DDBJ databases">
        <authorList>
            <consortium name="CYATHOMIX"/>
        </authorList>
    </citation>
    <scope>NUCLEOTIDE SEQUENCE</scope>
    <source>
        <strain evidence="2">N/A</strain>
    </source>
</reference>
<evidence type="ECO:0000313" key="3">
    <source>
        <dbReference type="Proteomes" id="UP001176961"/>
    </source>
</evidence>
<organism evidence="2 3">
    <name type="scientific">Cylicocyclus nassatus</name>
    <name type="common">Nematode worm</name>
    <dbReference type="NCBI Taxonomy" id="53992"/>
    <lineage>
        <taxon>Eukaryota</taxon>
        <taxon>Metazoa</taxon>
        <taxon>Ecdysozoa</taxon>
        <taxon>Nematoda</taxon>
        <taxon>Chromadorea</taxon>
        <taxon>Rhabditida</taxon>
        <taxon>Rhabditina</taxon>
        <taxon>Rhabditomorpha</taxon>
        <taxon>Strongyloidea</taxon>
        <taxon>Strongylidae</taxon>
        <taxon>Cylicocyclus</taxon>
    </lineage>
</organism>
<evidence type="ECO:0000256" key="1">
    <source>
        <dbReference type="SAM" id="Phobius"/>
    </source>
</evidence>
<gene>
    <name evidence="2" type="ORF">CYNAS_LOCUS5700</name>
</gene>
<keyword evidence="1" id="KW-0472">Membrane</keyword>
<sequence>MSRPFCPWGTLKCPNDTILKMECSPMICIWGLECCGPLNEMCCGYISGAGYLAICITVTFVAIVIICICCC</sequence>
<dbReference type="Proteomes" id="UP001176961">
    <property type="component" value="Unassembled WGS sequence"/>
</dbReference>
<keyword evidence="3" id="KW-1185">Reference proteome</keyword>
<evidence type="ECO:0000313" key="2">
    <source>
        <dbReference type="EMBL" id="CAJ0593717.1"/>
    </source>
</evidence>
<dbReference type="EMBL" id="CATQJL010000112">
    <property type="protein sequence ID" value="CAJ0593717.1"/>
    <property type="molecule type" value="Genomic_DNA"/>
</dbReference>
<dbReference type="AlphaFoldDB" id="A0AA36DVI0"/>
<comment type="caution">
    <text evidence="2">The sequence shown here is derived from an EMBL/GenBank/DDBJ whole genome shotgun (WGS) entry which is preliminary data.</text>
</comment>
<protein>
    <submittedName>
        <fullName evidence="2">Uncharacterized protein</fullName>
    </submittedName>
</protein>
<feature type="transmembrane region" description="Helical" evidence="1">
    <location>
        <begin position="49"/>
        <end position="70"/>
    </location>
</feature>
<proteinExistence type="predicted"/>
<keyword evidence="1" id="KW-0812">Transmembrane</keyword>
<keyword evidence="1" id="KW-1133">Transmembrane helix</keyword>
<name>A0AA36DVI0_CYLNA</name>
<accession>A0AA36DVI0</accession>